<dbReference type="EMBL" id="JANAVB010035820">
    <property type="protein sequence ID" value="KAJ6804565.1"/>
    <property type="molecule type" value="Genomic_DNA"/>
</dbReference>
<dbReference type="PANTHER" id="PTHR40836:SF4">
    <property type="entry name" value="RB1-INDUCIBLE COILED-COIL PROTEIN"/>
    <property type="match status" value="1"/>
</dbReference>
<protein>
    <recommendedName>
        <fullName evidence="6">DUF4378 domain-containing protein</fullName>
    </recommendedName>
</protein>
<comment type="caution">
    <text evidence="4">The sequence shown here is derived from an EMBL/GenBank/DDBJ whole genome shotgun (WGS) entry which is preliminary data.</text>
</comment>
<feature type="region of interest" description="Disordered" evidence="1">
    <location>
        <begin position="496"/>
        <end position="520"/>
    </location>
</feature>
<dbReference type="PANTHER" id="PTHR40836">
    <property type="entry name" value="RB1-INDUCIBLE COILED-COIL PROTEIN"/>
    <property type="match status" value="1"/>
</dbReference>
<reference evidence="4" key="2">
    <citation type="submission" date="2023-04" db="EMBL/GenBank/DDBJ databases">
        <authorList>
            <person name="Bruccoleri R.E."/>
            <person name="Oakeley E.J."/>
            <person name="Faust A.-M."/>
            <person name="Dessus-Babus S."/>
            <person name="Altorfer M."/>
            <person name="Burckhardt D."/>
            <person name="Oertli M."/>
            <person name="Naumann U."/>
            <person name="Petersen F."/>
            <person name="Wong J."/>
        </authorList>
    </citation>
    <scope>NUCLEOTIDE SEQUENCE</scope>
    <source>
        <strain evidence="4">GSM-AAB239-AS_SAM_17_03QT</strain>
        <tissue evidence="4">Leaf</tissue>
    </source>
</reference>
<accession>A0AAX6EL56</accession>
<dbReference type="InterPro" id="IPR025486">
    <property type="entry name" value="DUF4378"/>
</dbReference>
<gene>
    <name evidence="4" type="ORF">M6B38_183875</name>
</gene>
<feature type="domain" description="DUF4378" evidence="2">
    <location>
        <begin position="539"/>
        <end position="695"/>
    </location>
</feature>
<keyword evidence="5" id="KW-1185">Reference proteome</keyword>
<dbReference type="Proteomes" id="UP001140949">
    <property type="component" value="Unassembled WGS sequence"/>
</dbReference>
<name>A0AAX6EL56_IRIPA</name>
<evidence type="ECO:0000313" key="4">
    <source>
        <dbReference type="EMBL" id="KAJ6804565.1"/>
    </source>
</evidence>
<proteinExistence type="predicted"/>
<dbReference type="Pfam" id="PF14383">
    <property type="entry name" value="VARLMGL"/>
    <property type="match status" value="1"/>
</dbReference>
<dbReference type="Pfam" id="PF14309">
    <property type="entry name" value="DUF4378"/>
    <property type="match status" value="1"/>
</dbReference>
<evidence type="ECO:0008006" key="6">
    <source>
        <dbReference type="Google" id="ProtNLM"/>
    </source>
</evidence>
<feature type="compositionally biased region" description="Basic and acidic residues" evidence="1">
    <location>
        <begin position="376"/>
        <end position="386"/>
    </location>
</feature>
<feature type="region of interest" description="Disordered" evidence="1">
    <location>
        <begin position="373"/>
        <end position="397"/>
    </location>
</feature>
<feature type="region of interest" description="Disordered" evidence="1">
    <location>
        <begin position="1"/>
        <end position="67"/>
    </location>
</feature>
<feature type="domain" description="DUF3741" evidence="3">
    <location>
        <begin position="19"/>
        <end position="35"/>
    </location>
</feature>
<feature type="region of interest" description="Disordered" evidence="1">
    <location>
        <begin position="231"/>
        <end position="255"/>
    </location>
</feature>
<evidence type="ECO:0000259" key="2">
    <source>
        <dbReference type="Pfam" id="PF14309"/>
    </source>
</evidence>
<reference evidence="4" key="1">
    <citation type="journal article" date="2023" name="GigaByte">
        <title>Genome assembly of the bearded iris, Iris pallida Lam.</title>
        <authorList>
            <person name="Bruccoleri R.E."/>
            <person name="Oakeley E.J."/>
            <person name="Faust A.M.E."/>
            <person name="Altorfer M."/>
            <person name="Dessus-Babus S."/>
            <person name="Burckhardt D."/>
            <person name="Oertli M."/>
            <person name="Naumann U."/>
            <person name="Petersen F."/>
            <person name="Wong J."/>
        </authorList>
    </citation>
    <scope>NUCLEOTIDE SEQUENCE</scope>
    <source>
        <strain evidence="4">GSM-AAB239-AS_SAM_17_03QT</strain>
    </source>
</reference>
<feature type="compositionally biased region" description="Basic and acidic residues" evidence="1">
    <location>
        <begin position="1"/>
        <end position="18"/>
    </location>
</feature>
<evidence type="ECO:0000256" key="1">
    <source>
        <dbReference type="SAM" id="MobiDB-lite"/>
    </source>
</evidence>
<evidence type="ECO:0000259" key="3">
    <source>
        <dbReference type="Pfam" id="PF14383"/>
    </source>
</evidence>
<dbReference type="InterPro" id="IPR032795">
    <property type="entry name" value="DUF3741-assoc"/>
</dbReference>
<feature type="region of interest" description="Disordered" evidence="1">
    <location>
        <begin position="111"/>
        <end position="212"/>
    </location>
</feature>
<dbReference type="AlphaFoldDB" id="A0AAX6EL56"/>
<evidence type="ECO:0000313" key="5">
    <source>
        <dbReference type="Proteomes" id="UP001140949"/>
    </source>
</evidence>
<organism evidence="4 5">
    <name type="scientific">Iris pallida</name>
    <name type="common">Sweet iris</name>
    <dbReference type="NCBI Taxonomy" id="29817"/>
    <lineage>
        <taxon>Eukaryota</taxon>
        <taxon>Viridiplantae</taxon>
        <taxon>Streptophyta</taxon>
        <taxon>Embryophyta</taxon>
        <taxon>Tracheophyta</taxon>
        <taxon>Spermatophyta</taxon>
        <taxon>Magnoliopsida</taxon>
        <taxon>Liliopsida</taxon>
        <taxon>Asparagales</taxon>
        <taxon>Iridaceae</taxon>
        <taxon>Iridoideae</taxon>
        <taxon>Irideae</taxon>
        <taxon>Iris</taxon>
    </lineage>
</organism>
<sequence length="704" mass="78790">MKKLIDEEVSRRASDRRSTPSVVARLMGMDSLPSDGKPTIFPGEGSKDPKPRNNPTTSTQIRKTGQDSLAYYGVKNNSRQTTTKLQPREHPQEEVLQKFKKEFEEWQASRAWEHSSSYGVQNHRRRKNVTDRFPAQEQLARRVGPKHHVSIAKESGHGVRIGKQSTVTNSRKKQDRPSSSSSSPTRIVILKPGAEGSWPPRSPEAPEKEGSMEDFLEEVKERLRSEMLGNARSSTTGARDVTAEASFGERSPDTKQFARDIAKKIKESATKDIRSVASISSDQLQRRPESPKFVNRDARRLFSRTAKERARSQSIDDFFNLGNNFVYTRARNESNAAPVPTRNLVRSFSAPASGTAFGRLLLEDQHVPTGAHIRRKHEEASELPRREPKRKRKDGFNLRGTVSSFRHNFTIKSKLFGKKVQLADECEEINELSSLRPIATVPSVVEKFGFVQDNSTEVPPSPASLTDSSQDDFFRADHPSPVSPLETAFVVADQSEPKLSSSTFPELEEVSEQADHGGRDEVAADENPFDDHEDHIEGYIRNVLVAAGLYDAPAVGESLPRWNGSTKPIPNWVFGKLEETYSRGNPADRGEPAFRYRDADLSRRMLFDSVNEALPRVLEFKSPGPDTVPHGKALLDGLWSRIERNLSSRSNGSGSLDDTVAEDVRTAPWCGDLRADEEAVGRRLEWMIVADVIDELVQDVLDMK</sequence>
<feature type="compositionally biased region" description="Polar residues" evidence="1">
    <location>
        <begin position="53"/>
        <end position="67"/>
    </location>
</feature>